<feature type="compositionally biased region" description="Low complexity" evidence="1">
    <location>
        <begin position="219"/>
        <end position="236"/>
    </location>
</feature>
<protein>
    <submittedName>
        <fullName evidence="2">Uncharacterized protein</fullName>
    </submittedName>
</protein>
<accession>K1PYK5</accession>
<dbReference type="InParanoid" id="K1PYK5"/>
<feature type="compositionally biased region" description="Pro residues" evidence="1">
    <location>
        <begin position="104"/>
        <end position="117"/>
    </location>
</feature>
<dbReference type="HOGENOM" id="CLU_900944_0_0_1"/>
<gene>
    <name evidence="2" type="ORF">CGI_10003682</name>
</gene>
<reference evidence="2" key="1">
    <citation type="journal article" date="2012" name="Nature">
        <title>The oyster genome reveals stress adaptation and complexity of shell formation.</title>
        <authorList>
            <person name="Zhang G."/>
            <person name="Fang X."/>
            <person name="Guo X."/>
            <person name="Li L."/>
            <person name="Luo R."/>
            <person name="Xu F."/>
            <person name="Yang P."/>
            <person name="Zhang L."/>
            <person name="Wang X."/>
            <person name="Qi H."/>
            <person name="Xiong Z."/>
            <person name="Que H."/>
            <person name="Xie Y."/>
            <person name="Holland P.W."/>
            <person name="Paps J."/>
            <person name="Zhu Y."/>
            <person name="Wu F."/>
            <person name="Chen Y."/>
            <person name="Wang J."/>
            <person name="Peng C."/>
            <person name="Meng J."/>
            <person name="Yang L."/>
            <person name="Liu J."/>
            <person name="Wen B."/>
            <person name="Zhang N."/>
            <person name="Huang Z."/>
            <person name="Zhu Q."/>
            <person name="Feng Y."/>
            <person name="Mount A."/>
            <person name="Hedgecock D."/>
            <person name="Xu Z."/>
            <person name="Liu Y."/>
            <person name="Domazet-Loso T."/>
            <person name="Du Y."/>
            <person name="Sun X."/>
            <person name="Zhang S."/>
            <person name="Liu B."/>
            <person name="Cheng P."/>
            <person name="Jiang X."/>
            <person name="Li J."/>
            <person name="Fan D."/>
            <person name="Wang W."/>
            <person name="Fu W."/>
            <person name="Wang T."/>
            <person name="Wang B."/>
            <person name="Zhang J."/>
            <person name="Peng Z."/>
            <person name="Li Y."/>
            <person name="Li N."/>
            <person name="Wang J."/>
            <person name="Chen M."/>
            <person name="He Y."/>
            <person name="Tan F."/>
            <person name="Song X."/>
            <person name="Zheng Q."/>
            <person name="Huang R."/>
            <person name="Yang H."/>
            <person name="Du X."/>
            <person name="Chen L."/>
            <person name="Yang M."/>
            <person name="Gaffney P.M."/>
            <person name="Wang S."/>
            <person name="Luo L."/>
            <person name="She Z."/>
            <person name="Ming Y."/>
            <person name="Huang W."/>
            <person name="Zhang S."/>
            <person name="Huang B."/>
            <person name="Zhang Y."/>
            <person name="Qu T."/>
            <person name="Ni P."/>
            <person name="Miao G."/>
            <person name="Wang J."/>
            <person name="Wang Q."/>
            <person name="Steinberg C.E."/>
            <person name="Wang H."/>
            <person name="Li N."/>
            <person name="Qian L."/>
            <person name="Zhang G."/>
            <person name="Li Y."/>
            <person name="Yang H."/>
            <person name="Liu X."/>
            <person name="Wang J."/>
            <person name="Yin Y."/>
            <person name="Wang J."/>
        </authorList>
    </citation>
    <scope>NUCLEOTIDE SEQUENCE [LARGE SCALE GENOMIC DNA]</scope>
    <source>
        <strain evidence="2">05x7-T-G4-1.051#20</strain>
    </source>
</reference>
<feature type="compositionally biased region" description="Polar residues" evidence="1">
    <location>
        <begin position="188"/>
        <end position="201"/>
    </location>
</feature>
<sequence>MNSIGIRHFYTDVPNIRRVLVIVTYQWDGESYVRISSEAVSQFQARDAPLSPLEREGREQDLGRVDLLPPPPPLPPGPVPSLEDVVAMMEKRQQEQQQQSAPSTPSPPPPPPPPPAPRVSRGPAALFRRVRSVARRAMPYRRGGPGVRFSLPPRSAAPSPIVGPPRRVPAIRPPGPGITGAHRDSGLTGESQPLPTCQSGGLLSGEPRLQSGTIAAREPSPTSAIPPCTTTTTSCSGLGEISKPTGPTQPSCPSAALGIYPDSSGHPGCCNPASDHFESGHPSPVPPYEEAGGSEAALHHRPQLGGEGG</sequence>
<name>K1PYK5_MAGGI</name>
<proteinExistence type="predicted"/>
<feature type="compositionally biased region" description="Pro residues" evidence="1">
    <location>
        <begin position="161"/>
        <end position="176"/>
    </location>
</feature>
<dbReference type="EMBL" id="JH818187">
    <property type="protein sequence ID" value="EKC21590.1"/>
    <property type="molecule type" value="Genomic_DNA"/>
</dbReference>
<feature type="region of interest" description="Disordered" evidence="1">
    <location>
        <begin position="90"/>
        <end position="123"/>
    </location>
</feature>
<evidence type="ECO:0000256" key="1">
    <source>
        <dbReference type="SAM" id="MobiDB-lite"/>
    </source>
</evidence>
<organism evidence="2">
    <name type="scientific">Magallana gigas</name>
    <name type="common">Pacific oyster</name>
    <name type="synonym">Crassostrea gigas</name>
    <dbReference type="NCBI Taxonomy" id="29159"/>
    <lineage>
        <taxon>Eukaryota</taxon>
        <taxon>Metazoa</taxon>
        <taxon>Spiralia</taxon>
        <taxon>Lophotrochozoa</taxon>
        <taxon>Mollusca</taxon>
        <taxon>Bivalvia</taxon>
        <taxon>Autobranchia</taxon>
        <taxon>Pteriomorphia</taxon>
        <taxon>Ostreida</taxon>
        <taxon>Ostreoidea</taxon>
        <taxon>Ostreidae</taxon>
        <taxon>Magallana</taxon>
    </lineage>
</organism>
<feature type="region of interest" description="Disordered" evidence="1">
    <location>
        <begin position="140"/>
        <end position="309"/>
    </location>
</feature>
<evidence type="ECO:0000313" key="2">
    <source>
        <dbReference type="EMBL" id="EKC21590.1"/>
    </source>
</evidence>
<dbReference type="AlphaFoldDB" id="K1PYK5"/>